<evidence type="ECO:0000256" key="1">
    <source>
        <dbReference type="SAM" id="Phobius"/>
    </source>
</evidence>
<evidence type="ECO:0008006" key="4">
    <source>
        <dbReference type="Google" id="ProtNLM"/>
    </source>
</evidence>
<proteinExistence type="predicted"/>
<gene>
    <name evidence="2" type="ORF">GCM10007927_13540</name>
</gene>
<keyword evidence="3" id="KW-1185">Reference proteome</keyword>
<dbReference type="EMBL" id="BSNL01000001">
    <property type="protein sequence ID" value="GLQ26551.1"/>
    <property type="molecule type" value="Genomic_DNA"/>
</dbReference>
<dbReference type="RefSeq" id="WP_284371856.1">
    <property type="nucleotide sequence ID" value="NZ_BSNL01000001.1"/>
</dbReference>
<evidence type="ECO:0000313" key="2">
    <source>
        <dbReference type="EMBL" id="GLQ26551.1"/>
    </source>
</evidence>
<name>A0ABQ5VHK9_9RHOB</name>
<sequence length="175" mass="18890">MARVNCVALIRDDGQYHSMKHLYSSLILSGALLLACAPLETYYKPGASVATLNRDTTACEVSALRNVPVSYQVRRKPPIFVPGNRSCDAEGNCTGHHGYYISGGVESYDPNLALRNRVEVQCMADKGYAPVSIPPCPDSIARSTPAAATTKLPQLTDKSCVIRNKSGSFQIVNRG</sequence>
<reference evidence="2" key="1">
    <citation type="journal article" date="2014" name="Int. J. Syst. Evol. Microbiol.">
        <title>Complete genome of a new Firmicutes species belonging to the dominant human colonic microbiota ('Ruminococcus bicirculans') reveals two chromosomes and a selective capacity to utilize plant glucans.</title>
        <authorList>
            <consortium name="NISC Comparative Sequencing Program"/>
            <person name="Wegmann U."/>
            <person name="Louis P."/>
            <person name="Goesmann A."/>
            <person name="Henrissat B."/>
            <person name="Duncan S.H."/>
            <person name="Flint H.J."/>
        </authorList>
    </citation>
    <scope>NUCLEOTIDE SEQUENCE</scope>
    <source>
        <strain evidence="2">NBRC 109915</strain>
    </source>
</reference>
<keyword evidence="1" id="KW-0472">Membrane</keyword>
<comment type="caution">
    <text evidence="2">The sequence shown here is derived from an EMBL/GenBank/DDBJ whole genome shotgun (WGS) entry which is preliminary data.</text>
</comment>
<keyword evidence="1" id="KW-1133">Transmembrane helix</keyword>
<feature type="transmembrane region" description="Helical" evidence="1">
    <location>
        <begin position="21"/>
        <end position="43"/>
    </location>
</feature>
<protein>
    <recommendedName>
        <fullName evidence="4">Lipoprotein</fullName>
    </recommendedName>
</protein>
<reference evidence="2" key="2">
    <citation type="submission" date="2023-01" db="EMBL/GenBank/DDBJ databases">
        <title>Draft genome sequence of Sulfitobacter pacificus strain NBRC 109915.</title>
        <authorList>
            <person name="Sun Q."/>
            <person name="Mori K."/>
        </authorList>
    </citation>
    <scope>NUCLEOTIDE SEQUENCE</scope>
    <source>
        <strain evidence="2">NBRC 109915</strain>
    </source>
</reference>
<evidence type="ECO:0000313" key="3">
    <source>
        <dbReference type="Proteomes" id="UP001161388"/>
    </source>
</evidence>
<keyword evidence="1" id="KW-0812">Transmembrane</keyword>
<dbReference type="Proteomes" id="UP001161388">
    <property type="component" value="Unassembled WGS sequence"/>
</dbReference>
<accession>A0ABQ5VHK9</accession>
<organism evidence="2 3">
    <name type="scientific">Sulfitobacter pacificus</name>
    <dbReference type="NCBI Taxonomy" id="1499314"/>
    <lineage>
        <taxon>Bacteria</taxon>
        <taxon>Pseudomonadati</taxon>
        <taxon>Pseudomonadota</taxon>
        <taxon>Alphaproteobacteria</taxon>
        <taxon>Rhodobacterales</taxon>
        <taxon>Roseobacteraceae</taxon>
        <taxon>Sulfitobacter</taxon>
    </lineage>
</organism>